<proteinExistence type="predicted"/>
<dbReference type="EMBL" id="LCBB01000009">
    <property type="protein sequence ID" value="KKS02869.1"/>
    <property type="molecule type" value="Genomic_DNA"/>
</dbReference>
<dbReference type="InterPro" id="IPR006059">
    <property type="entry name" value="SBP"/>
</dbReference>
<dbReference type="Proteomes" id="UP000033947">
    <property type="component" value="Unassembled WGS sequence"/>
</dbReference>
<name>A0A0G0VPN1_UNCKA</name>
<dbReference type="CDD" id="cd13585">
    <property type="entry name" value="PBP2_TMBP_like"/>
    <property type="match status" value="1"/>
</dbReference>
<dbReference type="Gene3D" id="3.40.190.10">
    <property type="entry name" value="Periplasmic binding protein-like II"/>
    <property type="match status" value="1"/>
</dbReference>
<evidence type="ECO:0000313" key="2">
    <source>
        <dbReference type="Proteomes" id="UP000033947"/>
    </source>
</evidence>
<dbReference type="InterPro" id="IPR050490">
    <property type="entry name" value="Bact_solute-bd_prot1"/>
</dbReference>
<dbReference type="Pfam" id="PF01547">
    <property type="entry name" value="SBP_bac_1"/>
    <property type="match status" value="1"/>
</dbReference>
<evidence type="ECO:0000313" key="1">
    <source>
        <dbReference type="EMBL" id="KKS02869.1"/>
    </source>
</evidence>
<gene>
    <name evidence="1" type="ORF">UU55_C0009G0006</name>
</gene>
<protein>
    <submittedName>
        <fullName evidence="1">Family 1 extracellular solute-binding protein</fullName>
    </submittedName>
</protein>
<comment type="caution">
    <text evidence="1">The sequence shown here is derived from an EMBL/GenBank/DDBJ whole genome shotgun (WGS) entry which is preliminary data.</text>
</comment>
<dbReference type="PANTHER" id="PTHR43649">
    <property type="entry name" value="ARABINOSE-BINDING PROTEIN-RELATED"/>
    <property type="match status" value="1"/>
</dbReference>
<reference evidence="1 2" key="1">
    <citation type="journal article" date="2015" name="Nature">
        <title>rRNA introns, odd ribosomes, and small enigmatic genomes across a large radiation of phyla.</title>
        <authorList>
            <person name="Brown C.T."/>
            <person name="Hug L.A."/>
            <person name="Thomas B.C."/>
            <person name="Sharon I."/>
            <person name="Castelle C.J."/>
            <person name="Singh A."/>
            <person name="Wilkins M.J."/>
            <person name="Williams K.H."/>
            <person name="Banfield J.F."/>
        </authorList>
    </citation>
    <scope>NUCLEOTIDE SEQUENCE [LARGE SCALE GENOMIC DNA]</scope>
</reference>
<organism evidence="1 2">
    <name type="scientific">candidate division WWE3 bacterium GW2011_GWC2_41_23</name>
    <dbReference type="NCBI Taxonomy" id="1619123"/>
    <lineage>
        <taxon>Bacteria</taxon>
        <taxon>Katanobacteria</taxon>
    </lineage>
</organism>
<dbReference type="SUPFAM" id="SSF53850">
    <property type="entry name" value="Periplasmic binding protein-like II"/>
    <property type="match status" value="1"/>
</dbReference>
<dbReference type="PROSITE" id="PS51257">
    <property type="entry name" value="PROKAR_LIPOPROTEIN"/>
    <property type="match status" value="1"/>
</dbReference>
<accession>A0A0G0VPN1</accession>
<sequence length="438" mass="47817">MRNKLLLTALILAIPFLLTACTLQDLPVVGKLFGGSGGILPGGPVTLNVWGLWENPEVMTELVAKYKETHPNVDIRYDDRSIMKASQYKETLVGRISQPDVADVFLVHNTWVPSLKGALAPAPSKVINEAQFTERYYPVAKDSAVFDGNVYALPMYYDGIALVYNKKHFEEEGQLSPPTSWEEFRRLAFNLTKRDENGVVTRAGAAMGTANNIDFFSDILGTFFAQAGVEVPGGIDSKPARDALAFYILFSKSDKGWDDSFPEASAAFGQERVSMIFVPSWNLLDILKARPDLQVGVAPVPQATLETPVSWASFWMYAVPAASPNKDAAWEFINFLAQEDSQLAIFNAASRYRTYGAPFSLVSLKDQVSTGPYGSYLKPILETATYAKTSPFASRAGNDVYVNALKGAVNTVLASPLDIKIASESALKAAKAEIISPK</sequence>
<dbReference type="AlphaFoldDB" id="A0A0G0VPN1"/>